<gene>
    <name evidence="3" type="ORF">CA3LBN_001512</name>
</gene>
<evidence type="ECO:0000313" key="4">
    <source>
        <dbReference type="Proteomes" id="UP000825434"/>
    </source>
</evidence>
<dbReference type="Pfam" id="PF13516">
    <property type="entry name" value="LRR_6"/>
    <property type="match status" value="1"/>
</dbReference>
<keyword evidence="1" id="KW-0433">Leucine-rich repeat</keyword>
<sequence>MGHHFTEDCFEFIQSFGNLKKLQLTGPVLDDVSDMSTTFAHLNSLETLVILGHKIRDWSGVVLPRSLKHLDISWMNRCNVTTIDIPPNVEEIYWNDAGLTSSRLSAVQFPSCISTLVITEGKIECLKLSQLPRSLKCLEISRSQLRDFSCDEVSDQWPLSLETLILSRNRIHNGSLDQLSETRLPPGLQILKLDGNLISHVYHLRNLPDSLKLLDISKNPLQNLEDPTNYDGYLYYRFPRDLEILNLSECIHAGPARYDTSLVLPSERIRLPSTLQELDLSGNLNYRFEAFLLPGSLRRLSMICSGIRSLSKYDFTSEDGLPNTEVPVAWADLKNLVSLDVSANVISTLDGWTPPPNLVSLDLASNRLKEVTSNSSLFNKKINLRFQHLQRLNLSNNEIESIDESAYFPPNVVFVNLEKNNLTQFIFTDGMLNSKMLCSLNLAGNGIEHIGAKTAKKANLREFDLSLAGRDRPARSIHPDSLYEVLDHLGLTTTRRKRNTRSMHQFL</sequence>
<protein>
    <submittedName>
        <fullName evidence="3">Uncharacterized protein</fullName>
    </submittedName>
</protein>
<name>A0ABX8I2P1_9ASCO</name>
<evidence type="ECO:0000313" key="3">
    <source>
        <dbReference type="EMBL" id="QWU87247.1"/>
    </source>
</evidence>
<dbReference type="SUPFAM" id="SSF52058">
    <property type="entry name" value="L domain-like"/>
    <property type="match status" value="2"/>
</dbReference>
<dbReference type="SMART" id="SM00369">
    <property type="entry name" value="LRR_TYP"/>
    <property type="match status" value="3"/>
</dbReference>
<dbReference type="PROSITE" id="PS51450">
    <property type="entry name" value="LRR"/>
    <property type="match status" value="3"/>
</dbReference>
<evidence type="ECO:0000256" key="2">
    <source>
        <dbReference type="ARBA" id="ARBA00022737"/>
    </source>
</evidence>
<dbReference type="InterPro" id="IPR032675">
    <property type="entry name" value="LRR_dom_sf"/>
</dbReference>
<reference evidence="3 4" key="1">
    <citation type="submission" date="2021-06" db="EMBL/GenBank/DDBJ databases">
        <title>Candida outbreak in Lebanon.</title>
        <authorList>
            <person name="Finianos M."/>
        </authorList>
    </citation>
    <scope>NUCLEOTIDE SEQUENCE [LARGE SCALE GENOMIC DNA]</scope>
    <source>
        <strain evidence="3">CA3LBN</strain>
    </source>
</reference>
<dbReference type="Proteomes" id="UP000825434">
    <property type="component" value="Chromosome 2"/>
</dbReference>
<organism evidence="3 4">
    <name type="scientific">Candidozyma haemuli</name>
    <dbReference type="NCBI Taxonomy" id="45357"/>
    <lineage>
        <taxon>Eukaryota</taxon>
        <taxon>Fungi</taxon>
        <taxon>Dikarya</taxon>
        <taxon>Ascomycota</taxon>
        <taxon>Saccharomycotina</taxon>
        <taxon>Pichiomycetes</taxon>
        <taxon>Metschnikowiaceae</taxon>
        <taxon>Candidozyma</taxon>
    </lineage>
</organism>
<dbReference type="Gene3D" id="3.80.10.10">
    <property type="entry name" value="Ribonuclease Inhibitor"/>
    <property type="match status" value="2"/>
</dbReference>
<proteinExistence type="predicted"/>
<dbReference type="InterPro" id="IPR003591">
    <property type="entry name" value="Leu-rich_rpt_typical-subtyp"/>
</dbReference>
<dbReference type="PANTHER" id="PTHR45617">
    <property type="entry name" value="LEUCINE RICH REPEAT FAMILY PROTEIN"/>
    <property type="match status" value="1"/>
</dbReference>
<keyword evidence="2" id="KW-0677">Repeat</keyword>
<dbReference type="EMBL" id="CP076662">
    <property type="protein sequence ID" value="QWU87247.1"/>
    <property type="molecule type" value="Genomic_DNA"/>
</dbReference>
<keyword evidence="4" id="KW-1185">Reference proteome</keyword>
<evidence type="ECO:0000256" key="1">
    <source>
        <dbReference type="ARBA" id="ARBA00022614"/>
    </source>
</evidence>
<dbReference type="InterPro" id="IPR001611">
    <property type="entry name" value="Leu-rich_rpt"/>
</dbReference>
<accession>A0ABX8I2P1</accession>